<keyword evidence="2" id="KW-1185">Reference proteome</keyword>
<gene>
    <name evidence="1" type="ORF">QQF64_017155</name>
</gene>
<evidence type="ECO:0000313" key="1">
    <source>
        <dbReference type="EMBL" id="KAL1252462.1"/>
    </source>
</evidence>
<dbReference type="Proteomes" id="UP001558613">
    <property type="component" value="Unassembled WGS sequence"/>
</dbReference>
<proteinExistence type="predicted"/>
<evidence type="ECO:0000313" key="2">
    <source>
        <dbReference type="Proteomes" id="UP001558613"/>
    </source>
</evidence>
<reference evidence="1 2" key="1">
    <citation type="submission" date="2023-09" db="EMBL/GenBank/DDBJ databases">
        <authorList>
            <person name="Wang M."/>
        </authorList>
    </citation>
    <scope>NUCLEOTIDE SEQUENCE [LARGE SCALE GENOMIC DNA]</scope>
    <source>
        <strain evidence="1">GT-2023</strain>
        <tissue evidence="1">Liver</tissue>
    </source>
</reference>
<sequence length="160" mass="17162">MQLIESPSPASSSDGLHISRGAPTPDIFPVSCQLCVLRAGRKTFHPSVKPLRLAGPVGHGSVLRHGLKQQYLRLAVLLAWGCVNIMLSFVPPPPSGSSFWGRSITMTGFRSPYKSWSKGAPTPDICQLCILRAGRKTSQPSLKPLRLAGRQAMVASCAMA</sequence>
<organism evidence="1 2">
    <name type="scientific">Cirrhinus molitorella</name>
    <name type="common">mud carp</name>
    <dbReference type="NCBI Taxonomy" id="172907"/>
    <lineage>
        <taxon>Eukaryota</taxon>
        <taxon>Metazoa</taxon>
        <taxon>Chordata</taxon>
        <taxon>Craniata</taxon>
        <taxon>Vertebrata</taxon>
        <taxon>Euteleostomi</taxon>
        <taxon>Actinopterygii</taxon>
        <taxon>Neopterygii</taxon>
        <taxon>Teleostei</taxon>
        <taxon>Ostariophysi</taxon>
        <taxon>Cypriniformes</taxon>
        <taxon>Cyprinidae</taxon>
        <taxon>Labeoninae</taxon>
        <taxon>Labeonini</taxon>
        <taxon>Cirrhinus</taxon>
    </lineage>
</organism>
<accession>A0ABR3LLI6</accession>
<protein>
    <submittedName>
        <fullName evidence="1">Uncharacterized protein</fullName>
    </submittedName>
</protein>
<comment type="caution">
    <text evidence="1">The sequence shown here is derived from an EMBL/GenBank/DDBJ whole genome shotgun (WGS) entry which is preliminary data.</text>
</comment>
<name>A0ABR3LLI6_9TELE</name>
<dbReference type="EMBL" id="JAYMGO010000021">
    <property type="protein sequence ID" value="KAL1252462.1"/>
    <property type="molecule type" value="Genomic_DNA"/>
</dbReference>